<feature type="region of interest" description="Disordered" evidence="1">
    <location>
        <begin position="37"/>
        <end position="91"/>
    </location>
</feature>
<name>K2AE67_9BACT</name>
<proteinExistence type="predicted"/>
<reference evidence="2" key="1">
    <citation type="journal article" date="2012" name="Science">
        <title>Fermentation, hydrogen, and sulfur metabolism in multiple uncultivated bacterial phyla.</title>
        <authorList>
            <person name="Wrighton K.C."/>
            <person name="Thomas B.C."/>
            <person name="Sharon I."/>
            <person name="Miller C.S."/>
            <person name="Castelle C.J."/>
            <person name="VerBerkmoes N.C."/>
            <person name="Wilkins M.J."/>
            <person name="Hettich R.L."/>
            <person name="Lipton M.S."/>
            <person name="Williams K.H."/>
            <person name="Long P.E."/>
            <person name="Banfield J.F."/>
        </authorList>
    </citation>
    <scope>NUCLEOTIDE SEQUENCE [LARGE SCALE GENOMIC DNA]</scope>
</reference>
<feature type="compositionally biased region" description="Basic and acidic residues" evidence="1">
    <location>
        <begin position="67"/>
        <end position="91"/>
    </location>
</feature>
<organism evidence="2">
    <name type="scientific">uncultured bacterium</name>
    <name type="common">gcode 4</name>
    <dbReference type="NCBI Taxonomy" id="1234023"/>
    <lineage>
        <taxon>Bacteria</taxon>
        <taxon>environmental samples</taxon>
    </lineage>
</organism>
<evidence type="ECO:0000313" key="2">
    <source>
        <dbReference type="EMBL" id="EKD66345.1"/>
    </source>
</evidence>
<comment type="caution">
    <text evidence="2">The sequence shown here is derived from an EMBL/GenBank/DDBJ whole genome shotgun (WGS) entry which is preliminary data.</text>
</comment>
<gene>
    <name evidence="2" type="ORF">ACD_49C00050G0015</name>
</gene>
<accession>K2AE67</accession>
<feature type="compositionally biased region" description="Basic and acidic residues" evidence="1">
    <location>
        <begin position="39"/>
        <end position="53"/>
    </location>
</feature>
<protein>
    <submittedName>
        <fullName evidence="2">Uncharacterized protein</fullName>
    </submittedName>
</protein>
<sequence>MWNEIKKWAEQVTSNINKATPEQIKNNKKALTQAKLARNKWDKEHEEAKKSAENDINLDNLFPESQSSEKENKIKKMSHEQEMKKQQEELNKREQLKNRAEFLKNEIIRVQNIRYNLQNEQMNVDNNLHQEIGIVNNMIIQYRADLQRNNALLDFNQDGSLVITKKWVGTWNDRQIWFIPSNTSAHPSLTASLQGVPMQVGFDKQFYDFANVYTPRAQKIMQARQYQNNLGSNIQRINNDISWATQEINQINNYLHNSKI</sequence>
<evidence type="ECO:0000256" key="1">
    <source>
        <dbReference type="SAM" id="MobiDB-lite"/>
    </source>
</evidence>
<dbReference type="EMBL" id="AMFJ01021636">
    <property type="protein sequence ID" value="EKD66345.1"/>
    <property type="molecule type" value="Genomic_DNA"/>
</dbReference>
<dbReference type="AlphaFoldDB" id="K2AE67"/>